<comment type="caution">
    <text evidence="5">The sequence shown here is derived from an EMBL/GenBank/DDBJ whole genome shotgun (WGS) entry which is preliminary data.</text>
</comment>
<name>A0A438N7D9_EXOME</name>
<evidence type="ECO:0000313" key="6">
    <source>
        <dbReference type="Proteomes" id="UP000288859"/>
    </source>
</evidence>
<dbReference type="GO" id="GO:0004587">
    <property type="term" value="F:ornithine aminotransferase activity"/>
    <property type="evidence" value="ECO:0007669"/>
    <property type="project" value="UniProtKB-EC"/>
</dbReference>
<reference evidence="5 6" key="1">
    <citation type="submission" date="2017-03" db="EMBL/GenBank/DDBJ databases">
        <title>Genomes of endolithic fungi from Antarctica.</title>
        <authorList>
            <person name="Coleine C."/>
            <person name="Masonjones S."/>
            <person name="Stajich J.E."/>
        </authorList>
    </citation>
    <scope>NUCLEOTIDE SEQUENCE [LARGE SCALE GENOMIC DNA]</scope>
    <source>
        <strain evidence="5 6">CCFEE 6314</strain>
    </source>
</reference>
<evidence type="ECO:0000256" key="3">
    <source>
        <dbReference type="RuleBase" id="RU003560"/>
    </source>
</evidence>
<dbReference type="UniPathway" id="UPA00098">
    <property type="reaction ID" value="UER00358"/>
</dbReference>
<comment type="cofactor">
    <cofactor evidence="1 4">
        <name>pyridoxal 5'-phosphate</name>
        <dbReference type="ChEBI" id="CHEBI:597326"/>
    </cofactor>
</comment>
<dbReference type="Pfam" id="PF00202">
    <property type="entry name" value="Aminotran_3"/>
    <property type="match status" value="1"/>
</dbReference>
<dbReference type="PANTHER" id="PTHR11986:SF18">
    <property type="entry name" value="ORNITHINE AMINOTRANSFERASE, MITOCHONDRIAL"/>
    <property type="match status" value="1"/>
</dbReference>
<keyword evidence="4" id="KW-0032">Aminotransferase</keyword>
<dbReference type="GO" id="GO:0005737">
    <property type="term" value="C:cytoplasm"/>
    <property type="evidence" value="ECO:0007669"/>
    <property type="project" value="TreeGrafter"/>
</dbReference>
<dbReference type="Gene3D" id="3.40.640.10">
    <property type="entry name" value="Type I PLP-dependent aspartate aminotransferase-like (Major domain)"/>
    <property type="match status" value="1"/>
</dbReference>
<sequence length="331" mass="37023">MGEYREEGAITKTLGTLALTEKTEALLQQERQYVRGGFEPGPAFFERAKGSKLWDVDGKEYIDFIAMFSSVNQGHGHPFIAKKVIEQMEKSVLVNLAAHNTVFPPFTEMMCKRFGYDKIVVACSGTEAAEAAYKLARVGESYHGLGSGVWGLMDLSSKRAEYGLDSRIVPNVNPSTGESLGYLNADAMRRYLEEHHGTIAAVIMEPLHGSSRTIEEEISYARAVYELCRKYNVLYIADEKEIVIGWNYPTADYVTYIGVDSNLFFKNLDGLRVAALYMHTGLFVHPRPKGLRISFVLTMTHQVLEQGAAIIKGVLDQVDHYEKIAGEKFNQ</sequence>
<evidence type="ECO:0000256" key="2">
    <source>
        <dbReference type="ARBA" id="ARBA00008954"/>
    </source>
</evidence>
<dbReference type="EMBL" id="NAJM01000016">
    <property type="protein sequence ID" value="RVX71674.1"/>
    <property type="molecule type" value="Genomic_DNA"/>
</dbReference>
<comment type="similarity">
    <text evidence="2 3">Belongs to the class-III pyridoxal-phosphate-dependent aminotransferase family.</text>
</comment>
<dbReference type="InterPro" id="IPR015421">
    <property type="entry name" value="PyrdxlP-dep_Trfase_major"/>
</dbReference>
<keyword evidence="4" id="KW-0808">Transferase</keyword>
<dbReference type="AlphaFoldDB" id="A0A438N7D9"/>
<dbReference type="InterPro" id="IPR005814">
    <property type="entry name" value="Aminotrans_3"/>
</dbReference>
<gene>
    <name evidence="5" type="ORF">B0A52_03858</name>
</gene>
<dbReference type="GO" id="GO:0042802">
    <property type="term" value="F:identical protein binding"/>
    <property type="evidence" value="ECO:0007669"/>
    <property type="project" value="TreeGrafter"/>
</dbReference>
<proteinExistence type="inferred from homology"/>
<accession>A0A438N7D9</accession>
<evidence type="ECO:0000256" key="4">
    <source>
        <dbReference type="RuleBase" id="RU365036"/>
    </source>
</evidence>
<dbReference type="GO" id="GO:0019544">
    <property type="term" value="P:L-arginine catabolic process to L-glutamate"/>
    <property type="evidence" value="ECO:0007669"/>
    <property type="project" value="TreeGrafter"/>
</dbReference>
<evidence type="ECO:0000256" key="1">
    <source>
        <dbReference type="ARBA" id="ARBA00001933"/>
    </source>
</evidence>
<dbReference type="InterPro" id="IPR015424">
    <property type="entry name" value="PyrdxlP-dep_Trfase"/>
</dbReference>
<dbReference type="GO" id="GO:0030170">
    <property type="term" value="F:pyridoxal phosphate binding"/>
    <property type="evidence" value="ECO:0007669"/>
    <property type="project" value="InterPro"/>
</dbReference>
<dbReference type="PANTHER" id="PTHR11986">
    <property type="entry name" value="AMINOTRANSFERASE CLASS III"/>
    <property type="match status" value="1"/>
</dbReference>
<evidence type="ECO:0000313" key="5">
    <source>
        <dbReference type="EMBL" id="RVX71674.1"/>
    </source>
</evidence>
<comment type="pathway">
    <text evidence="4">Amino-acid biosynthesis; L-proline biosynthesis; L-glutamate 5-semialdehyde from L-ornithine: step 1/1.</text>
</comment>
<protein>
    <recommendedName>
        <fullName evidence="4">Ornithine aminotransferase</fullName>
        <ecNumber evidence="4">2.6.1.13</ecNumber>
    </recommendedName>
</protein>
<comment type="catalytic activity">
    <reaction evidence="4">
        <text>a 2-oxocarboxylate + L-ornithine = L-glutamate 5-semialdehyde + an L-alpha-amino acid</text>
        <dbReference type="Rhea" id="RHEA:13877"/>
        <dbReference type="ChEBI" id="CHEBI:35179"/>
        <dbReference type="ChEBI" id="CHEBI:46911"/>
        <dbReference type="ChEBI" id="CHEBI:58066"/>
        <dbReference type="ChEBI" id="CHEBI:59869"/>
        <dbReference type="EC" id="2.6.1.13"/>
    </reaction>
</comment>
<dbReference type="EC" id="2.6.1.13" evidence="4"/>
<dbReference type="InterPro" id="IPR050103">
    <property type="entry name" value="Class-III_PLP-dep_AT"/>
</dbReference>
<dbReference type="SUPFAM" id="SSF53383">
    <property type="entry name" value="PLP-dependent transferases"/>
    <property type="match status" value="1"/>
</dbReference>
<dbReference type="VEuPathDB" id="FungiDB:PV10_05924"/>
<organism evidence="5 6">
    <name type="scientific">Exophiala mesophila</name>
    <name type="common">Black yeast-like fungus</name>
    <dbReference type="NCBI Taxonomy" id="212818"/>
    <lineage>
        <taxon>Eukaryota</taxon>
        <taxon>Fungi</taxon>
        <taxon>Dikarya</taxon>
        <taxon>Ascomycota</taxon>
        <taxon>Pezizomycotina</taxon>
        <taxon>Eurotiomycetes</taxon>
        <taxon>Chaetothyriomycetidae</taxon>
        <taxon>Chaetothyriales</taxon>
        <taxon>Herpotrichiellaceae</taxon>
        <taxon>Exophiala</taxon>
    </lineage>
</organism>
<keyword evidence="3" id="KW-0663">Pyridoxal phosphate</keyword>
<dbReference type="GO" id="GO:0010121">
    <property type="term" value="P:L-arginine catabolic process to proline via ornithine"/>
    <property type="evidence" value="ECO:0007669"/>
    <property type="project" value="TreeGrafter"/>
</dbReference>
<dbReference type="Proteomes" id="UP000288859">
    <property type="component" value="Unassembled WGS sequence"/>
</dbReference>
<dbReference type="OrthoDB" id="425114at2759"/>
<dbReference type="GO" id="GO:0055129">
    <property type="term" value="P:L-proline biosynthetic process"/>
    <property type="evidence" value="ECO:0007669"/>
    <property type="project" value="UniProtKB-UniPathway"/>
</dbReference>